<feature type="domain" description="2Fe-2S ferredoxin-type" evidence="3">
    <location>
        <begin position="2"/>
        <end position="98"/>
    </location>
</feature>
<dbReference type="PROSITE" id="PS51085">
    <property type="entry name" value="2FE2S_FER_2"/>
    <property type="match status" value="1"/>
</dbReference>
<dbReference type="InterPro" id="IPR036010">
    <property type="entry name" value="2Fe-2S_ferredoxin-like_sf"/>
</dbReference>
<reference evidence="4 5" key="1">
    <citation type="submission" date="2019-03" db="EMBL/GenBank/DDBJ databases">
        <authorList>
            <person name="Jensen L."/>
            <person name="Storgaard J."/>
            <person name="Sulaj E."/>
            <person name="Schramm A."/>
            <person name="Marshall I.P.G."/>
        </authorList>
    </citation>
    <scope>NUCLEOTIDE SEQUENCE [LARGE SCALE GENOMIC DNA]</scope>
    <source>
        <strain evidence="4 5">2017H2G3</strain>
    </source>
</reference>
<dbReference type="InterPro" id="IPR001041">
    <property type="entry name" value="2Fe-2S_ferredoxin-type"/>
</dbReference>
<dbReference type="EMBL" id="SJTH01000102">
    <property type="protein sequence ID" value="TCJ00927.1"/>
    <property type="molecule type" value="Genomic_DNA"/>
</dbReference>
<dbReference type="PANTHER" id="PTHR43644:SF1">
    <property type="entry name" value="NAD(P)H-FLAVIN REDUCTASE"/>
    <property type="match status" value="1"/>
</dbReference>
<dbReference type="SUPFAM" id="SSF54292">
    <property type="entry name" value="2Fe-2S ferredoxin-like"/>
    <property type="match status" value="1"/>
</dbReference>
<comment type="caution">
    <text evidence="4">The sequence shown here is derived from an EMBL/GenBank/DDBJ whole genome shotgun (WGS) entry which is preliminary data.</text>
</comment>
<evidence type="ECO:0000256" key="2">
    <source>
        <dbReference type="ARBA" id="ARBA00022827"/>
    </source>
</evidence>
<dbReference type="GO" id="GO:0051536">
    <property type="term" value="F:iron-sulfur cluster binding"/>
    <property type="evidence" value="ECO:0007669"/>
    <property type="project" value="InterPro"/>
</dbReference>
<dbReference type="Gene3D" id="3.10.20.30">
    <property type="match status" value="1"/>
</dbReference>
<keyword evidence="5" id="KW-1185">Reference proteome</keyword>
<gene>
    <name evidence="4" type="ORF">E0Y62_26505</name>
</gene>
<name>A0A4R1AVC9_9BACI</name>
<accession>A0A4R1AVC9</accession>
<dbReference type="PANTHER" id="PTHR43644">
    <property type="entry name" value="NA(+)-TRANSLOCATING NADH-QUINONE REDUCTASE SUBUNIT"/>
    <property type="match status" value="1"/>
</dbReference>
<proteinExistence type="predicted"/>
<evidence type="ECO:0000256" key="1">
    <source>
        <dbReference type="ARBA" id="ARBA00022630"/>
    </source>
</evidence>
<evidence type="ECO:0000313" key="5">
    <source>
        <dbReference type="Proteomes" id="UP000293846"/>
    </source>
</evidence>
<dbReference type="InterPro" id="IPR012675">
    <property type="entry name" value="Beta-grasp_dom_sf"/>
</dbReference>
<dbReference type="AlphaFoldDB" id="A0A4R1AVC9"/>
<dbReference type="CDD" id="cd00207">
    <property type="entry name" value="fer2"/>
    <property type="match status" value="1"/>
</dbReference>
<protein>
    <submittedName>
        <fullName evidence="4">(2Fe-2S)-binding protein</fullName>
    </submittedName>
</protein>
<keyword evidence="1" id="KW-0285">Flavoprotein</keyword>
<dbReference type="STRING" id="1742358.GCA_001439605_02612"/>
<organism evidence="4 5">
    <name type="scientific">Cytobacillus praedii</name>
    <dbReference type="NCBI Taxonomy" id="1742358"/>
    <lineage>
        <taxon>Bacteria</taxon>
        <taxon>Bacillati</taxon>
        <taxon>Bacillota</taxon>
        <taxon>Bacilli</taxon>
        <taxon>Bacillales</taxon>
        <taxon>Bacillaceae</taxon>
        <taxon>Cytobacillus</taxon>
    </lineage>
</organism>
<dbReference type="Pfam" id="PF00111">
    <property type="entry name" value="Fer2"/>
    <property type="match status" value="1"/>
</dbReference>
<sequence length="111" mass="12171">MPFITVIGQGTFEVETGEKLVLALEDNGINILHRCGGKAKCTTCRVEVMSGDYLEVTSNEKKAFEAKGLNDQLFDDYLRLSCQIFVNGDITVRPIMTVENSGLTVGPRPSD</sequence>
<evidence type="ECO:0000313" key="4">
    <source>
        <dbReference type="EMBL" id="TCJ00927.1"/>
    </source>
</evidence>
<keyword evidence="2" id="KW-0274">FAD</keyword>
<dbReference type="Proteomes" id="UP000293846">
    <property type="component" value="Unassembled WGS sequence"/>
</dbReference>
<dbReference type="RefSeq" id="WP_057765852.1">
    <property type="nucleotide sequence ID" value="NZ_CP183326.1"/>
</dbReference>
<dbReference type="OrthoDB" id="9810588at2"/>
<evidence type="ECO:0000259" key="3">
    <source>
        <dbReference type="PROSITE" id="PS51085"/>
    </source>
</evidence>